<dbReference type="GO" id="GO:0071846">
    <property type="term" value="P:actin filament debranching"/>
    <property type="evidence" value="ECO:0007669"/>
    <property type="project" value="EnsemblFungi"/>
</dbReference>
<name>D8PSQ2_SCHCM</name>
<evidence type="ECO:0000313" key="6">
    <source>
        <dbReference type="EMBL" id="EFJ01179.1"/>
    </source>
</evidence>
<dbReference type="PROSITE" id="PS51263">
    <property type="entry name" value="ADF_H"/>
    <property type="match status" value="1"/>
</dbReference>
<dbReference type="InterPro" id="IPR011171">
    <property type="entry name" value="GMF"/>
</dbReference>
<dbReference type="RefSeq" id="XP_003036081.1">
    <property type="nucleotide sequence ID" value="XM_003036035.1"/>
</dbReference>
<dbReference type="Pfam" id="PF00241">
    <property type="entry name" value="Cofilin_ADF"/>
    <property type="match status" value="1"/>
</dbReference>
<gene>
    <name evidence="6" type="ORF">SCHCODRAFT_14451</name>
</gene>
<dbReference type="GeneID" id="9596108"/>
<dbReference type="GO" id="GO:0005634">
    <property type="term" value="C:nucleus"/>
    <property type="evidence" value="ECO:0007669"/>
    <property type="project" value="UniProtKB-SubCell"/>
</dbReference>
<dbReference type="HOGENOM" id="CLU_087056_1_1_1"/>
<dbReference type="KEGG" id="scm:SCHCO_02605597"/>
<dbReference type="Proteomes" id="UP000007431">
    <property type="component" value="Unassembled WGS sequence"/>
</dbReference>
<dbReference type="Gene3D" id="3.40.20.10">
    <property type="entry name" value="Severin"/>
    <property type="match status" value="1"/>
</dbReference>
<dbReference type="PIRSF" id="PIRSF001788">
    <property type="entry name" value="GMF-beta"/>
    <property type="match status" value="1"/>
</dbReference>
<dbReference type="InterPro" id="IPR002108">
    <property type="entry name" value="ADF-H"/>
</dbReference>
<evidence type="ECO:0000256" key="3">
    <source>
        <dbReference type="ARBA" id="ARBA00023242"/>
    </source>
</evidence>
<dbReference type="InterPro" id="IPR029006">
    <property type="entry name" value="ADF-H/Gelsolin-like_dom_sf"/>
</dbReference>
<dbReference type="FunFam" id="3.40.20.10:FF:000026">
    <property type="entry name" value="Glia maturation factor"/>
    <property type="match status" value="1"/>
</dbReference>
<reference evidence="6 7" key="1">
    <citation type="journal article" date="2010" name="Nat. Biotechnol.">
        <title>Genome sequence of the model mushroom Schizophyllum commune.</title>
        <authorList>
            <person name="Ohm R.A."/>
            <person name="de Jong J.F."/>
            <person name="Lugones L.G."/>
            <person name="Aerts A."/>
            <person name="Kothe E."/>
            <person name="Stajich J.E."/>
            <person name="de Vries R.P."/>
            <person name="Record E."/>
            <person name="Levasseur A."/>
            <person name="Baker S.E."/>
            <person name="Bartholomew K.A."/>
            <person name="Coutinho P.M."/>
            <person name="Erdmann S."/>
            <person name="Fowler T.J."/>
            <person name="Gathman A.C."/>
            <person name="Lombard V."/>
            <person name="Henrissat B."/>
            <person name="Knabe N."/>
            <person name="Kuees U."/>
            <person name="Lilly W.W."/>
            <person name="Lindquist E."/>
            <person name="Lucas S."/>
            <person name="Magnuson J.K."/>
            <person name="Piumi F."/>
            <person name="Raudaskoski M."/>
            <person name="Salamov A."/>
            <person name="Schmutz J."/>
            <person name="Schwarze F.W.M.R."/>
            <person name="vanKuyk P.A."/>
            <person name="Horton J.S."/>
            <person name="Grigoriev I.V."/>
            <person name="Woesten H.A.B."/>
        </authorList>
    </citation>
    <scope>NUCLEOTIDE SEQUENCE [LARGE SCALE GENOMIC DNA]</scope>
    <source>
        <strain evidence="7">H4-8 / FGSC 9210</strain>
    </source>
</reference>
<dbReference type="VEuPathDB" id="FungiDB:SCHCODRAFT_02605597"/>
<dbReference type="AlphaFoldDB" id="D8PSQ2"/>
<evidence type="ECO:0000256" key="1">
    <source>
        <dbReference type="ARBA" id="ARBA00010055"/>
    </source>
</evidence>
<dbReference type="PANTHER" id="PTHR11249">
    <property type="entry name" value="GLIAL FACTOR NATURATION FACTOR"/>
    <property type="match status" value="1"/>
</dbReference>
<keyword evidence="7" id="KW-1185">Reference proteome</keyword>
<proteinExistence type="inferred from homology"/>
<dbReference type="GO" id="GO:0003779">
    <property type="term" value="F:actin binding"/>
    <property type="evidence" value="ECO:0007669"/>
    <property type="project" value="InterPro"/>
</dbReference>
<dbReference type="EMBL" id="GL377303">
    <property type="protein sequence ID" value="EFJ01179.1"/>
    <property type="molecule type" value="Genomic_DNA"/>
</dbReference>
<dbReference type="SMART" id="SM00102">
    <property type="entry name" value="ADF"/>
    <property type="match status" value="1"/>
</dbReference>
<dbReference type="SUPFAM" id="SSF55753">
    <property type="entry name" value="Actin depolymerizing proteins"/>
    <property type="match status" value="1"/>
</dbReference>
<dbReference type="OMA" id="EWKMLYA"/>
<keyword evidence="2 4" id="KW-0963">Cytoplasm</keyword>
<sequence>MSHTVDIPQEIKTALRKFRFARRDQGHAAIVIKINKAKLTMEEVEQFDNISIEDLAEELPENSPRYVVLSYELHHKDGRTSYPLVLINWAPSSSEIGMLTLHASSLIDFQNTADVNKVIEIRDGPEGLTKEAIDSKLA</sequence>
<dbReference type="FunCoup" id="D8PSQ2">
    <property type="interactions" value="101"/>
</dbReference>
<evidence type="ECO:0000259" key="5">
    <source>
        <dbReference type="PROSITE" id="PS51263"/>
    </source>
</evidence>
<dbReference type="InParanoid" id="D8PSQ2"/>
<dbReference type="STRING" id="578458.D8PSQ2"/>
<feature type="domain" description="ADF-H" evidence="5">
    <location>
        <begin position="2"/>
        <end position="138"/>
    </location>
</feature>
<comment type="similarity">
    <text evidence="1 4">Belongs to the actin-binding proteins ADF family. GMF subfamily.</text>
</comment>
<comment type="subcellular location">
    <subcellularLocation>
        <location evidence="4">Cytoplasm</location>
    </subcellularLocation>
    <subcellularLocation>
        <location evidence="4">Nucleus</location>
    </subcellularLocation>
</comment>
<evidence type="ECO:0000313" key="7">
    <source>
        <dbReference type="Proteomes" id="UP000007431"/>
    </source>
</evidence>
<dbReference type="eggNOG" id="KOG1736">
    <property type="taxonomic scope" value="Eukaryota"/>
</dbReference>
<accession>D8PSQ2</accession>
<dbReference type="OrthoDB" id="3919494at2759"/>
<dbReference type="PANTHER" id="PTHR11249:SF2">
    <property type="entry name" value="GLIA MATURATION FACTOR"/>
    <property type="match status" value="1"/>
</dbReference>
<dbReference type="CDD" id="cd11283">
    <property type="entry name" value="ADF_GMF-beta_like"/>
    <property type="match status" value="1"/>
</dbReference>
<organism evidence="7">
    <name type="scientific">Schizophyllum commune (strain H4-8 / FGSC 9210)</name>
    <name type="common">Split gill fungus</name>
    <dbReference type="NCBI Taxonomy" id="578458"/>
    <lineage>
        <taxon>Eukaryota</taxon>
        <taxon>Fungi</taxon>
        <taxon>Dikarya</taxon>
        <taxon>Basidiomycota</taxon>
        <taxon>Agaricomycotina</taxon>
        <taxon>Agaricomycetes</taxon>
        <taxon>Agaricomycetidae</taxon>
        <taxon>Agaricales</taxon>
        <taxon>Schizophyllaceae</taxon>
        <taxon>Schizophyllum</taxon>
    </lineage>
</organism>
<keyword evidence="3 4" id="KW-0539">Nucleus</keyword>
<dbReference type="GO" id="GO:0034316">
    <property type="term" value="P:negative regulation of Arp2/3 complex-mediated actin nucleation"/>
    <property type="evidence" value="ECO:0007669"/>
    <property type="project" value="TreeGrafter"/>
</dbReference>
<evidence type="ECO:0000256" key="4">
    <source>
        <dbReference type="PIRNR" id="PIRNR001788"/>
    </source>
</evidence>
<dbReference type="GO" id="GO:0071933">
    <property type="term" value="F:Arp2/3 complex binding"/>
    <property type="evidence" value="ECO:0007669"/>
    <property type="project" value="EnsemblFungi"/>
</dbReference>
<protein>
    <recommendedName>
        <fullName evidence="5">ADF-H domain-containing protein</fullName>
    </recommendedName>
</protein>
<dbReference type="GO" id="GO:0030479">
    <property type="term" value="C:actin cortical patch"/>
    <property type="evidence" value="ECO:0007669"/>
    <property type="project" value="EnsemblFungi"/>
</dbReference>
<evidence type="ECO:0000256" key="2">
    <source>
        <dbReference type="ARBA" id="ARBA00022490"/>
    </source>
</evidence>